<accession>A0ACD3BC38</accession>
<dbReference type="Proteomes" id="UP000308600">
    <property type="component" value="Unassembled WGS sequence"/>
</dbReference>
<reference evidence="1 2" key="1">
    <citation type="journal article" date="2019" name="Nat. Ecol. Evol.">
        <title>Megaphylogeny resolves global patterns of mushroom evolution.</title>
        <authorList>
            <person name="Varga T."/>
            <person name="Krizsan K."/>
            <person name="Foldi C."/>
            <person name="Dima B."/>
            <person name="Sanchez-Garcia M."/>
            <person name="Sanchez-Ramirez S."/>
            <person name="Szollosi G.J."/>
            <person name="Szarkandi J.G."/>
            <person name="Papp V."/>
            <person name="Albert L."/>
            <person name="Andreopoulos W."/>
            <person name="Angelini C."/>
            <person name="Antonin V."/>
            <person name="Barry K.W."/>
            <person name="Bougher N.L."/>
            <person name="Buchanan P."/>
            <person name="Buyck B."/>
            <person name="Bense V."/>
            <person name="Catcheside P."/>
            <person name="Chovatia M."/>
            <person name="Cooper J."/>
            <person name="Damon W."/>
            <person name="Desjardin D."/>
            <person name="Finy P."/>
            <person name="Geml J."/>
            <person name="Haridas S."/>
            <person name="Hughes K."/>
            <person name="Justo A."/>
            <person name="Karasinski D."/>
            <person name="Kautmanova I."/>
            <person name="Kiss B."/>
            <person name="Kocsube S."/>
            <person name="Kotiranta H."/>
            <person name="LaButti K.M."/>
            <person name="Lechner B.E."/>
            <person name="Liimatainen K."/>
            <person name="Lipzen A."/>
            <person name="Lukacs Z."/>
            <person name="Mihaltcheva S."/>
            <person name="Morgado L.N."/>
            <person name="Niskanen T."/>
            <person name="Noordeloos M.E."/>
            <person name="Ohm R.A."/>
            <person name="Ortiz-Santana B."/>
            <person name="Ovrebo C."/>
            <person name="Racz N."/>
            <person name="Riley R."/>
            <person name="Savchenko A."/>
            <person name="Shiryaev A."/>
            <person name="Soop K."/>
            <person name="Spirin V."/>
            <person name="Szebenyi C."/>
            <person name="Tomsovsky M."/>
            <person name="Tulloss R.E."/>
            <person name="Uehling J."/>
            <person name="Grigoriev I.V."/>
            <person name="Vagvolgyi C."/>
            <person name="Papp T."/>
            <person name="Martin F.M."/>
            <person name="Miettinen O."/>
            <person name="Hibbett D.S."/>
            <person name="Nagy L.G."/>
        </authorList>
    </citation>
    <scope>NUCLEOTIDE SEQUENCE [LARGE SCALE GENOMIC DNA]</scope>
    <source>
        <strain evidence="1 2">NL-1719</strain>
    </source>
</reference>
<keyword evidence="2" id="KW-1185">Reference proteome</keyword>
<evidence type="ECO:0000313" key="1">
    <source>
        <dbReference type="EMBL" id="TFK74572.1"/>
    </source>
</evidence>
<dbReference type="EMBL" id="ML208267">
    <property type="protein sequence ID" value="TFK74572.1"/>
    <property type="molecule type" value="Genomic_DNA"/>
</dbReference>
<evidence type="ECO:0000313" key="2">
    <source>
        <dbReference type="Proteomes" id="UP000308600"/>
    </source>
</evidence>
<gene>
    <name evidence="1" type="ORF">BDN72DRAFT_833060</name>
</gene>
<organism evidence="1 2">
    <name type="scientific">Pluteus cervinus</name>
    <dbReference type="NCBI Taxonomy" id="181527"/>
    <lineage>
        <taxon>Eukaryota</taxon>
        <taxon>Fungi</taxon>
        <taxon>Dikarya</taxon>
        <taxon>Basidiomycota</taxon>
        <taxon>Agaricomycotina</taxon>
        <taxon>Agaricomycetes</taxon>
        <taxon>Agaricomycetidae</taxon>
        <taxon>Agaricales</taxon>
        <taxon>Pluteineae</taxon>
        <taxon>Pluteaceae</taxon>
        <taxon>Pluteus</taxon>
    </lineage>
</organism>
<name>A0ACD3BC38_9AGAR</name>
<sequence length="727" mass="80805">MTGNDKHDKSKKNTVSIHLNESAVFLRTAGPNIRRHQNATNPSMLRGLLVLDLVKPTKITSIEVELVGKTTITWPERLGTRRVDIGEEHEVFHESAVYFQAGETKSRRTASLGPGVAPHDEDHAPEYGEEDDNRDDDLFSNHHSTVESPSHARRPPSDERGRRGRRLSADSSIFQRAPPVLRHGPVMIATPALSPVRSQTSQSTDEPQSIQSFHTTNSDPVPPPVESTPFLQGSFTSPPSSPPYEPPSTPLPGSHYPSSDRIPENEAGPSTPHSPNGSSSDHHHAHTNKHSRFSLAMVSNVLMEVVKPHSPKLRASPERAERAIESAVRGRMLERNAFNKLSDTKEHKDRGASWKEFKKGAYTYPISFTIPGNSPPSMTCPNGSVSWHLRAVVHRPGAFKAKMVTVHRVIVVAYPAEEETESESLVVSRDWDSQLEYMISVADRNFYIGGSIPVTLTLLPLTKVKIYRISIHLEERVDYYTRMKRIIRTDPISRIELVSTKSEGGKSSQRHLLPLESDDPNVLASSPLSKLLNPEDDLSEAVSSYMGPGPWTFHPSLRLPSSCNLLLFTNKNRRSNMTVTHVLKVIIRTTRGDDQCTDAKSGSHKLFDIVISIPIQILSCRCNPEWTALPRYSATIEGATPHFTRCPCEIRRTVHHKEHSLPVWPLERLTQGNEPEADSDSDTDTVQVDADTMLQRNTLFERLVAGRESEMGEAPPAYDGVVQGSSS</sequence>
<protein>
    <submittedName>
        <fullName evidence="1">Uncharacterized protein</fullName>
    </submittedName>
</protein>
<proteinExistence type="predicted"/>